<evidence type="ECO:0000313" key="3">
    <source>
        <dbReference type="Proteomes" id="UP000054526"/>
    </source>
</evidence>
<evidence type="ECO:0000256" key="1">
    <source>
        <dbReference type="SAM" id="Phobius"/>
    </source>
</evidence>
<evidence type="ECO:0000313" key="2">
    <source>
        <dbReference type="EMBL" id="KIL34778.1"/>
    </source>
</evidence>
<organism evidence="2 3">
    <name type="scientific">Cohnella kolymensis</name>
    <dbReference type="NCBI Taxonomy" id="1590652"/>
    <lineage>
        <taxon>Bacteria</taxon>
        <taxon>Bacillati</taxon>
        <taxon>Bacillota</taxon>
        <taxon>Bacilli</taxon>
        <taxon>Bacillales</taxon>
        <taxon>Paenibacillaceae</taxon>
        <taxon>Cohnella</taxon>
    </lineage>
</organism>
<reference evidence="2 3" key="1">
    <citation type="submission" date="2014-12" db="EMBL/GenBank/DDBJ databases">
        <title>Draft genome sequence of Cohnella kolymensis strain B-2846.</title>
        <authorList>
            <person name="Karlyshev A.V."/>
            <person name="Kudryashova E.B."/>
        </authorList>
    </citation>
    <scope>NUCLEOTIDE SEQUENCE [LARGE SCALE GENOMIC DNA]</scope>
    <source>
        <strain evidence="2 3">VKM B-2846</strain>
    </source>
</reference>
<dbReference type="RefSeq" id="WP_041065865.1">
    <property type="nucleotide sequence ID" value="NZ_JXAL01000026.1"/>
</dbReference>
<feature type="transmembrane region" description="Helical" evidence="1">
    <location>
        <begin position="46"/>
        <end position="65"/>
    </location>
</feature>
<name>A0ABR5A288_9BACL</name>
<keyword evidence="1" id="KW-1133">Transmembrane helix</keyword>
<dbReference type="Proteomes" id="UP000054526">
    <property type="component" value="Unassembled WGS sequence"/>
</dbReference>
<protein>
    <recommendedName>
        <fullName evidence="4">DUF4367 domain-containing protein</fullName>
    </recommendedName>
</protein>
<accession>A0ABR5A288</accession>
<comment type="caution">
    <text evidence="2">The sequence shown here is derived from an EMBL/GenBank/DDBJ whole genome shotgun (WGS) entry which is preliminary data.</text>
</comment>
<keyword evidence="1" id="KW-0812">Transmembrane</keyword>
<gene>
    <name evidence="2" type="ORF">SD71_17210</name>
</gene>
<dbReference type="EMBL" id="JXAL01000026">
    <property type="protein sequence ID" value="KIL34778.1"/>
    <property type="molecule type" value="Genomic_DNA"/>
</dbReference>
<sequence length="212" mass="23401">MKEMKPEWYGRMMRGPFLDTFAASDTMLKVEQKLHAGRASSKRRRASWTAAAIITLLVLCGISLYPQIIAQLSSRGTVPSSGIDQSAITHGDVKQRLHIGMSEEEVIGAFGKPTQEGGVRRDFAQTHREDPNDINTWSEVDLWRYDFGVREGYKAGSDDAAYGFDLSGIAKGDIKSQLVIVWKDGKVARALYRYGNSGSIIYSDISPAPAKP</sequence>
<keyword evidence="3" id="KW-1185">Reference proteome</keyword>
<keyword evidence="1" id="KW-0472">Membrane</keyword>
<evidence type="ECO:0008006" key="4">
    <source>
        <dbReference type="Google" id="ProtNLM"/>
    </source>
</evidence>
<proteinExistence type="predicted"/>